<feature type="compositionally biased region" description="Low complexity" evidence="1">
    <location>
        <begin position="22"/>
        <end position="31"/>
    </location>
</feature>
<reference evidence="2 3" key="1">
    <citation type="submission" date="2016-03" db="EMBL/GenBank/DDBJ databases">
        <authorList>
            <person name="Ploux O."/>
        </authorList>
    </citation>
    <scope>NUCLEOTIDE SEQUENCE [LARGE SCALE GENOMIC DNA]</scope>
    <source>
        <strain evidence="2 3">UAMH 11012</strain>
    </source>
</reference>
<dbReference type="EMBL" id="FJOG01000007">
    <property type="protein sequence ID" value="CZR56233.1"/>
    <property type="molecule type" value="Genomic_DNA"/>
</dbReference>
<dbReference type="Proteomes" id="UP000184330">
    <property type="component" value="Unassembled WGS sequence"/>
</dbReference>
<dbReference type="InterPro" id="IPR011333">
    <property type="entry name" value="SKP1/BTB/POZ_sf"/>
</dbReference>
<dbReference type="Gene3D" id="3.30.710.10">
    <property type="entry name" value="Potassium Channel Kv1.1, Chain A"/>
    <property type="match status" value="1"/>
</dbReference>
<proteinExistence type="predicted"/>
<dbReference type="SUPFAM" id="SSF54695">
    <property type="entry name" value="POZ domain"/>
    <property type="match status" value="1"/>
</dbReference>
<sequence>MPESPTGVQMVPSSPENQDCTPSVSASSSPPTIYLDDNGDLRLRVTAEKEGHSQDFVVCSRALMRLSPVFKVLLSGGFEESRPAEGEWIVALPDDDREALLTLLNIIHGRFGMVPDKPRLEELYRILCVANKYDMTEAVRPWAGNWAKLAEEAQGEKTGGNPAMLTFVAWELGRQELYAKVVQKFVGECSIDENGRLTTPKGLCLEDYDHIGPLDLLEKIGASRRTIVQSVLDLFHDSSRTLLDGDHCHQRTIAAKDSIFCDYIIFGSLCRATFKIRSSLLPESADDIAESANYFCSSAQNIINSIICISNHGGCNPAPNLRKKLDEVLVLSQEMIVTASHKRYMKKQRQKTGLHEPLPIQGKGSEGK</sequence>
<feature type="compositionally biased region" description="Polar residues" evidence="1">
    <location>
        <begin position="11"/>
        <end position="21"/>
    </location>
</feature>
<evidence type="ECO:0000313" key="3">
    <source>
        <dbReference type="Proteomes" id="UP000184330"/>
    </source>
</evidence>
<organism evidence="2 3">
    <name type="scientific">Phialocephala subalpina</name>
    <dbReference type="NCBI Taxonomy" id="576137"/>
    <lineage>
        <taxon>Eukaryota</taxon>
        <taxon>Fungi</taxon>
        <taxon>Dikarya</taxon>
        <taxon>Ascomycota</taxon>
        <taxon>Pezizomycotina</taxon>
        <taxon>Leotiomycetes</taxon>
        <taxon>Helotiales</taxon>
        <taxon>Mollisiaceae</taxon>
        <taxon>Phialocephala</taxon>
        <taxon>Phialocephala fortinii species complex</taxon>
    </lineage>
</organism>
<name>A0A1L7WTZ5_9HELO</name>
<dbReference type="STRING" id="576137.A0A1L7WTZ5"/>
<gene>
    <name evidence="2" type="ORF">PAC_06121</name>
</gene>
<keyword evidence="3" id="KW-1185">Reference proteome</keyword>
<dbReference type="OrthoDB" id="5275938at2759"/>
<feature type="region of interest" description="Disordered" evidence="1">
    <location>
        <begin position="346"/>
        <end position="368"/>
    </location>
</feature>
<evidence type="ECO:0008006" key="4">
    <source>
        <dbReference type="Google" id="ProtNLM"/>
    </source>
</evidence>
<evidence type="ECO:0000313" key="2">
    <source>
        <dbReference type="EMBL" id="CZR56233.1"/>
    </source>
</evidence>
<protein>
    <recommendedName>
        <fullName evidence="4">BTB domain-containing protein</fullName>
    </recommendedName>
</protein>
<dbReference type="AlphaFoldDB" id="A0A1L7WTZ5"/>
<feature type="region of interest" description="Disordered" evidence="1">
    <location>
        <begin position="1"/>
        <end position="31"/>
    </location>
</feature>
<accession>A0A1L7WTZ5</accession>
<evidence type="ECO:0000256" key="1">
    <source>
        <dbReference type="SAM" id="MobiDB-lite"/>
    </source>
</evidence>